<dbReference type="NCBIfam" id="TIGR00835">
    <property type="entry name" value="agcS"/>
    <property type="match status" value="1"/>
</dbReference>
<feature type="transmembrane region" description="Helical" evidence="9">
    <location>
        <begin position="209"/>
        <end position="229"/>
    </location>
</feature>
<keyword evidence="7 9" id="KW-1133">Transmembrane helix</keyword>
<evidence type="ECO:0000256" key="9">
    <source>
        <dbReference type="RuleBase" id="RU363064"/>
    </source>
</evidence>
<protein>
    <submittedName>
        <fullName evidence="10">AGCS family alanine or glycine:cation symporter</fullName>
    </submittedName>
</protein>
<feature type="transmembrane region" description="Helical" evidence="9">
    <location>
        <begin position="346"/>
        <end position="368"/>
    </location>
</feature>
<dbReference type="AlphaFoldDB" id="A0A7W0HLN5"/>
<dbReference type="Pfam" id="PF01235">
    <property type="entry name" value="Na_Ala_symp"/>
    <property type="match status" value="1"/>
</dbReference>
<keyword evidence="5 9" id="KW-0812">Transmembrane</keyword>
<feature type="transmembrane region" description="Helical" evidence="9">
    <location>
        <begin position="12"/>
        <end position="35"/>
    </location>
</feature>
<feature type="transmembrane region" description="Helical" evidence="9">
    <location>
        <begin position="143"/>
        <end position="163"/>
    </location>
</feature>
<accession>A0A7W0HLN5</accession>
<proteinExistence type="inferred from homology"/>
<keyword evidence="6 9" id="KW-0769">Symport</keyword>
<evidence type="ECO:0000256" key="8">
    <source>
        <dbReference type="ARBA" id="ARBA00023136"/>
    </source>
</evidence>
<feature type="transmembrane region" description="Helical" evidence="9">
    <location>
        <begin position="235"/>
        <end position="259"/>
    </location>
</feature>
<sequence>MEEILGMISSFVWGPVTIVLLVGTGILLTIVVPLIQLRKFGYAWKLISGKYDDPKDKGEISHFQALTAALSATIGTGNIAGVGTAVAIGGPGAMFWMWVTAVFGMALKYGECLLSLHYRTIHPDGVVGAGPMYYIEKGLGQKWLGVLFAVFAAVASFGIGNMVQANSVAEPVQTYFGIPKLVTGLLIGALVFLVIVGGIKRIGQVASRLVPIMATFYVIGSLVVIFANISEVPAAFGMIFTDAFTGTAATGGFAGAAVAQVIRFGVARGVFSNEAGLGSAPIAWGAAKTSEPVRAGLISMLGPFIDTIVVCTMTGLVIIITGAFTSGETGADLTAKAFNMGLPGPGGYIVAIGIIFFAFSTAITWSYYGDRCIDYLFGQKLVMPYRVLYCLLLPVGAYVELSTVWTISDIFNALMAWPNLIALILLSPVIIRLTKEYFSDPKRVYPADVG</sequence>
<keyword evidence="3 9" id="KW-0813">Transport</keyword>
<dbReference type="InterPro" id="IPR001463">
    <property type="entry name" value="Na/Ala_symport"/>
</dbReference>
<evidence type="ECO:0000313" key="11">
    <source>
        <dbReference type="Proteomes" id="UP000525298"/>
    </source>
</evidence>
<evidence type="ECO:0000256" key="7">
    <source>
        <dbReference type="ARBA" id="ARBA00022989"/>
    </source>
</evidence>
<dbReference type="Gene3D" id="1.20.1740.10">
    <property type="entry name" value="Amino acid/polyamine transporter I"/>
    <property type="match status" value="1"/>
</dbReference>
<evidence type="ECO:0000313" key="10">
    <source>
        <dbReference type="EMBL" id="MBA2882171.1"/>
    </source>
</evidence>
<keyword evidence="11" id="KW-1185">Reference proteome</keyword>
<feature type="transmembrane region" description="Helical" evidence="9">
    <location>
        <begin position="388"/>
        <end position="408"/>
    </location>
</feature>
<dbReference type="PRINTS" id="PR00175">
    <property type="entry name" value="NAALASMPORT"/>
</dbReference>
<evidence type="ECO:0000256" key="4">
    <source>
        <dbReference type="ARBA" id="ARBA00022475"/>
    </source>
</evidence>
<keyword evidence="8 9" id="KW-0472">Membrane</keyword>
<dbReference type="RefSeq" id="WP_181551821.1">
    <property type="nucleotide sequence ID" value="NZ_JACDUS010000007.1"/>
</dbReference>
<reference evidence="10 11" key="1">
    <citation type="submission" date="2020-07" db="EMBL/GenBank/DDBJ databases">
        <title>Genomic Encyclopedia of Type Strains, Phase IV (KMG-IV): sequencing the most valuable type-strain genomes for metagenomic binning, comparative biology and taxonomic classification.</title>
        <authorList>
            <person name="Goeker M."/>
        </authorList>
    </citation>
    <scope>NUCLEOTIDE SEQUENCE [LARGE SCALE GENOMIC DNA]</scope>
    <source>
        <strain evidence="10 11">DSM 17721</strain>
    </source>
</reference>
<feature type="transmembrane region" description="Helical" evidence="9">
    <location>
        <begin position="414"/>
        <end position="433"/>
    </location>
</feature>
<gene>
    <name evidence="10" type="ORF">HNR65_002512</name>
</gene>
<feature type="transmembrane region" description="Helical" evidence="9">
    <location>
        <begin position="175"/>
        <end position="197"/>
    </location>
</feature>
<comment type="similarity">
    <text evidence="2 9">Belongs to the alanine or glycine:cation symporter (AGCS) (TC 2.A.25) family.</text>
</comment>
<comment type="caution">
    <text evidence="10">The sequence shown here is derived from an EMBL/GenBank/DDBJ whole genome shotgun (WGS) entry which is preliminary data.</text>
</comment>
<evidence type="ECO:0000256" key="5">
    <source>
        <dbReference type="ARBA" id="ARBA00022692"/>
    </source>
</evidence>
<dbReference type="GO" id="GO:0005283">
    <property type="term" value="F:amino acid:sodium symporter activity"/>
    <property type="evidence" value="ECO:0007669"/>
    <property type="project" value="InterPro"/>
</dbReference>
<dbReference type="PANTHER" id="PTHR30330">
    <property type="entry name" value="AGSS FAMILY TRANSPORTER, SODIUM-ALANINE"/>
    <property type="match status" value="1"/>
</dbReference>
<dbReference type="FunFam" id="1.20.1740.10:FF:000004">
    <property type="entry name" value="Sodium:alanine symporter family protein"/>
    <property type="match status" value="1"/>
</dbReference>
<dbReference type="GO" id="GO:0005886">
    <property type="term" value="C:plasma membrane"/>
    <property type="evidence" value="ECO:0007669"/>
    <property type="project" value="UniProtKB-SubCell"/>
</dbReference>
<evidence type="ECO:0000256" key="1">
    <source>
        <dbReference type="ARBA" id="ARBA00004651"/>
    </source>
</evidence>
<name>A0A7W0HLN5_9BACT</name>
<dbReference type="Proteomes" id="UP000525298">
    <property type="component" value="Unassembled WGS sequence"/>
</dbReference>
<comment type="subcellular location">
    <subcellularLocation>
        <location evidence="1 9">Cell membrane</location>
        <topology evidence="1 9">Multi-pass membrane protein</topology>
    </subcellularLocation>
</comment>
<keyword evidence="4 9" id="KW-1003">Cell membrane</keyword>
<dbReference type="PROSITE" id="PS00873">
    <property type="entry name" value="NA_ALANINE_SYMP"/>
    <property type="match status" value="1"/>
</dbReference>
<dbReference type="PANTHER" id="PTHR30330:SF3">
    <property type="entry name" value="TRANSCRIPTIONAL REGULATOR, LRP FAMILY"/>
    <property type="match status" value="1"/>
</dbReference>
<evidence type="ECO:0000256" key="3">
    <source>
        <dbReference type="ARBA" id="ARBA00022448"/>
    </source>
</evidence>
<feature type="transmembrane region" description="Helical" evidence="9">
    <location>
        <begin position="304"/>
        <end position="326"/>
    </location>
</feature>
<dbReference type="EMBL" id="JACDUS010000007">
    <property type="protein sequence ID" value="MBA2882171.1"/>
    <property type="molecule type" value="Genomic_DNA"/>
</dbReference>
<evidence type="ECO:0000256" key="2">
    <source>
        <dbReference type="ARBA" id="ARBA00009261"/>
    </source>
</evidence>
<evidence type="ECO:0000256" key="6">
    <source>
        <dbReference type="ARBA" id="ARBA00022847"/>
    </source>
</evidence>
<organism evidence="10 11">
    <name type="scientific">Desulfosalsimonas propionicica</name>
    <dbReference type="NCBI Taxonomy" id="332175"/>
    <lineage>
        <taxon>Bacteria</taxon>
        <taxon>Pseudomonadati</taxon>
        <taxon>Thermodesulfobacteriota</taxon>
        <taxon>Desulfobacteria</taxon>
        <taxon>Desulfobacterales</taxon>
        <taxon>Desulfosalsimonadaceae</taxon>
        <taxon>Desulfosalsimonas</taxon>
    </lineage>
</organism>